<organism evidence="2 3">
    <name type="scientific">Ensete ventricosum</name>
    <name type="common">Abyssinian banana</name>
    <name type="synonym">Musa ensete</name>
    <dbReference type="NCBI Taxonomy" id="4639"/>
    <lineage>
        <taxon>Eukaryota</taxon>
        <taxon>Viridiplantae</taxon>
        <taxon>Streptophyta</taxon>
        <taxon>Embryophyta</taxon>
        <taxon>Tracheophyta</taxon>
        <taxon>Spermatophyta</taxon>
        <taxon>Magnoliopsida</taxon>
        <taxon>Liliopsida</taxon>
        <taxon>Zingiberales</taxon>
        <taxon>Musaceae</taxon>
        <taxon>Ensete</taxon>
    </lineage>
</organism>
<comment type="caution">
    <text evidence="2">The sequence shown here is derived from an EMBL/GenBank/DDBJ whole genome shotgun (WGS) entry which is preliminary data.</text>
</comment>
<dbReference type="AlphaFoldDB" id="A0AAV8R500"/>
<keyword evidence="3" id="KW-1185">Reference proteome</keyword>
<accession>A0AAV8R500</accession>
<evidence type="ECO:0000313" key="2">
    <source>
        <dbReference type="EMBL" id="KAJ8494235.1"/>
    </source>
</evidence>
<protein>
    <submittedName>
        <fullName evidence="2">Uncharacterized protein</fullName>
    </submittedName>
</protein>
<feature type="compositionally biased region" description="Polar residues" evidence="1">
    <location>
        <begin position="11"/>
        <end position="32"/>
    </location>
</feature>
<evidence type="ECO:0000256" key="1">
    <source>
        <dbReference type="SAM" id="MobiDB-lite"/>
    </source>
</evidence>
<reference evidence="2 3" key="1">
    <citation type="submission" date="2022-12" db="EMBL/GenBank/DDBJ databases">
        <title>Chromosome-scale assembly of the Ensete ventricosum genome.</title>
        <authorList>
            <person name="Dussert Y."/>
            <person name="Stocks J."/>
            <person name="Wendawek A."/>
            <person name="Woldeyes F."/>
            <person name="Nichols R.A."/>
            <person name="Borrell J.S."/>
        </authorList>
    </citation>
    <scope>NUCLEOTIDE SEQUENCE [LARGE SCALE GENOMIC DNA]</scope>
    <source>
        <strain evidence="3">cv. Maze</strain>
        <tissue evidence="2">Seeds</tissue>
    </source>
</reference>
<feature type="region of interest" description="Disordered" evidence="1">
    <location>
        <begin position="1"/>
        <end position="33"/>
    </location>
</feature>
<name>A0AAV8R500_ENSVE</name>
<proteinExistence type="predicted"/>
<dbReference type="EMBL" id="JAQQAF010000004">
    <property type="protein sequence ID" value="KAJ8494235.1"/>
    <property type="molecule type" value="Genomic_DNA"/>
</dbReference>
<dbReference type="Proteomes" id="UP001222027">
    <property type="component" value="Unassembled WGS sequence"/>
</dbReference>
<evidence type="ECO:0000313" key="3">
    <source>
        <dbReference type="Proteomes" id="UP001222027"/>
    </source>
</evidence>
<gene>
    <name evidence="2" type="ORF">OPV22_015956</name>
</gene>
<sequence length="100" mass="11148">MVWAVAVGESPYSSSPPTLTQETSSVASSPTGNPAACGGLTRFRHLQLREEIRRDGSQTETYIDDAQSSCNKSLFDWPSVVYEAVSCYRRREEDEEWIGI</sequence>